<proteinExistence type="inferred from homology"/>
<dbReference type="PRINTS" id="PR00953">
    <property type="entry name" value="TYPE3IMRPROT"/>
</dbReference>
<dbReference type="GO" id="GO:0006605">
    <property type="term" value="P:protein targeting"/>
    <property type="evidence" value="ECO:0007669"/>
    <property type="project" value="UniProtKB-UniRule"/>
</dbReference>
<keyword evidence="4 10" id="KW-1003">Cell membrane</keyword>
<evidence type="ECO:0000256" key="6">
    <source>
        <dbReference type="ARBA" id="ARBA00022989"/>
    </source>
</evidence>
<dbReference type="AlphaFoldDB" id="A0A0A6WXW9"/>
<keyword evidence="11" id="KW-0966">Cell projection</keyword>
<dbReference type="eggNOG" id="COG1684">
    <property type="taxonomic scope" value="Bacteria"/>
</dbReference>
<feature type="transmembrane region" description="Helical" evidence="10">
    <location>
        <begin position="67"/>
        <end position="92"/>
    </location>
</feature>
<reference evidence="11 12" key="1">
    <citation type="submission" date="2014-10" db="EMBL/GenBank/DDBJ databases">
        <title>Draft genome sequence of Actinoplanes utahensis NRRL 12052.</title>
        <authorList>
            <person name="Velasco-Bucheli B."/>
            <person name="del Cerro C."/>
            <person name="Hormigo D."/>
            <person name="Garcia J.L."/>
            <person name="Acebal C."/>
            <person name="Arroyo M."/>
            <person name="de la Mata I."/>
        </authorList>
    </citation>
    <scope>NUCLEOTIDE SEQUENCE [LARGE SCALE GENOMIC DNA]</scope>
    <source>
        <strain evidence="11 12">NRRL 12052</strain>
    </source>
</reference>
<dbReference type="Proteomes" id="UP000054537">
    <property type="component" value="Unassembled WGS sequence"/>
</dbReference>
<evidence type="ECO:0000256" key="3">
    <source>
        <dbReference type="ARBA" id="ARBA00021717"/>
    </source>
</evidence>
<organism evidence="11 12">
    <name type="scientific">Actinoplanes utahensis</name>
    <dbReference type="NCBI Taxonomy" id="1869"/>
    <lineage>
        <taxon>Bacteria</taxon>
        <taxon>Bacillati</taxon>
        <taxon>Actinomycetota</taxon>
        <taxon>Actinomycetes</taxon>
        <taxon>Micromonosporales</taxon>
        <taxon>Micromonosporaceae</taxon>
        <taxon>Actinoplanes</taxon>
    </lineage>
</organism>
<comment type="caution">
    <text evidence="11">The sequence shown here is derived from an EMBL/GenBank/DDBJ whole genome shotgun (WGS) entry which is preliminary data.</text>
</comment>
<dbReference type="STRING" id="1869.MB27_39560"/>
<name>A0A0A6WXW9_ACTUT</name>
<keyword evidence="11" id="KW-0969">Cilium</keyword>
<dbReference type="RefSeq" id="WP_043533220.1">
    <property type="nucleotide sequence ID" value="NZ_BAABKU010000003.1"/>
</dbReference>
<dbReference type="Pfam" id="PF01311">
    <property type="entry name" value="Bac_export_1"/>
    <property type="match status" value="1"/>
</dbReference>
<dbReference type="GO" id="GO:0044780">
    <property type="term" value="P:bacterial-type flagellum assembly"/>
    <property type="evidence" value="ECO:0007669"/>
    <property type="project" value="UniProtKB-UniRule"/>
</dbReference>
<comment type="subcellular location">
    <subcellularLocation>
        <location evidence="10">Cell membrane</location>
        <topology evidence="10">Multi-pass membrane protein</topology>
    </subcellularLocation>
    <subcellularLocation>
        <location evidence="10">Bacterial flagellum basal body</location>
    </subcellularLocation>
</comment>
<evidence type="ECO:0000256" key="2">
    <source>
        <dbReference type="ARBA" id="ARBA00009772"/>
    </source>
</evidence>
<feature type="transmembrane region" description="Helical" evidence="10">
    <location>
        <begin position="213"/>
        <end position="233"/>
    </location>
</feature>
<evidence type="ECO:0000256" key="10">
    <source>
        <dbReference type="RuleBase" id="RU362071"/>
    </source>
</evidence>
<evidence type="ECO:0000256" key="8">
    <source>
        <dbReference type="ARBA" id="ARBA00023143"/>
    </source>
</evidence>
<evidence type="ECO:0000256" key="5">
    <source>
        <dbReference type="ARBA" id="ARBA00022692"/>
    </source>
</evidence>
<keyword evidence="5 10" id="KW-0812">Transmembrane</keyword>
<evidence type="ECO:0000256" key="4">
    <source>
        <dbReference type="ARBA" id="ARBA00022475"/>
    </source>
</evidence>
<gene>
    <name evidence="11" type="ORF">MB27_39560</name>
</gene>
<keyword evidence="8 10" id="KW-0975">Bacterial flagellum</keyword>
<comment type="caution">
    <text evidence="10">Lacks conserved residue(s) required for the propagation of feature annotation.</text>
</comment>
<dbReference type="NCBIfam" id="TIGR01400">
    <property type="entry name" value="fliR"/>
    <property type="match status" value="1"/>
</dbReference>
<sequence length="254" mass="26983">MNFEVATAEFLAIMLGAVRTGAWMMLCPPLSSRFIPTQVKALLSVGLTLPMAPYLRQTVPSLETKDLIFTAALQVLIGAGLGFLTALLFAALQAAGDLLDLASGFTLASTYDPFSQSSSSIFGRFYNLVALTLLFASDGHQLIIRGFLQSFRTLPLNATFDMETFSRLLLEGMGEMFLAAIQIAGPLMAVLFLADVALGLLNRVAPALNAFQLGFPIKILLVVTLSAIAIAQLPGILDTLVDKAVTVVVRLGGG</sequence>
<keyword evidence="12" id="KW-1185">Reference proteome</keyword>
<accession>A0A0A6WXW9</accession>
<keyword evidence="6 10" id="KW-1133">Transmembrane helix</keyword>
<dbReference type="GO" id="GO:0005886">
    <property type="term" value="C:plasma membrane"/>
    <property type="evidence" value="ECO:0007669"/>
    <property type="project" value="UniProtKB-SubCell"/>
</dbReference>
<dbReference type="PANTHER" id="PTHR30065:SF1">
    <property type="entry name" value="SURFACE PRESENTATION OF ANTIGENS PROTEIN SPAR"/>
    <property type="match status" value="1"/>
</dbReference>
<dbReference type="PANTHER" id="PTHR30065">
    <property type="entry name" value="FLAGELLAR BIOSYNTHETIC PROTEIN FLIR"/>
    <property type="match status" value="1"/>
</dbReference>
<protein>
    <recommendedName>
        <fullName evidence="3 9">Flagellar biosynthetic protein FliR</fullName>
    </recommendedName>
</protein>
<dbReference type="InterPro" id="IPR002010">
    <property type="entry name" value="T3SS_IM_R"/>
</dbReference>
<dbReference type="InterPro" id="IPR006303">
    <property type="entry name" value="FliR"/>
</dbReference>
<comment type="similarity">
    <text evidence="2 10">Belongs to the FliR/MopE/SpaR family.</text>
</comment>
<keyword evidence="11" id="KW-0282">Flagellum</keyword>
<evidence type="ECO:0000256" key="1">
    <source>
        <dbReference type="ARBA" id="ARBA00002578"/>
    </source>
</evidence>
<feature type="transmembrane region" description="Helical" evidence="10">
    <location>
        <begin position="6"/>
        <end position="27"/>
    </location>
</feature>
<dbReference type="OrthoDB" id="9807748at2"/>
<comment type="function">
    <text evidence="1 10">Role in flagellar biosynthesis.</text>
</comment>
<evidence type="ECO:0000313" key="11">
    <source>
        <dbReference type="EMBL" id="KHD72547.1"/>
    </source>
</evidence>
<evidence type="ECO:0000256" key="9">
    <source>
        <dbReference type="NCBIfam" id="TIGR01400"/>
    </source>
</evidence>
<keyword evidence="7 10" id="KW-0472">Membrane</keyword>
<evidence type="ECO:0000313" key="12">
    <source>
        <dbReference type="Proteomes" id="UP000054537"/>
    </source>
</evidence>
<dbReference type="GO" id="GO:0009425">
    <property type="term" value="C:bacterial-type flagellum basal body"/>
    <property type="evidence" value="ECO:0007669"/>
    <property type="project" value="UniProtKB-SubCell"/>
</dbReference>
<feature type="transmembrane region" description="Helical" evidence="10">
    <location>
        <begin position="176"/>
        <end position="201"/>
    </location>
</feature>
<evidence type="ECO:0000256" key="7">
    <source>
        <dbReference type="ARBA" id="ARBA00023136"/>
    </source>
</evidence>
<dbReference type="EMBL" id="JRTT01000137">
    <property type="protein sequence ID" value="KHD72547.1"/>
    <property type="molecule type" value="Genomic_DNA"/>
</dbReference>